<dbReference type="PANTHER" id="PTHR36115">
    <property type="entry name" value="PROLINE-RICH ANTIGEN HOMOLOG-RELATED"/>
    <property type="match status" value="1"/>
</dbReference>
<keyword evidence="3 6" id="KW-0812">Transmembrane</keyword>
<dbReference type="InterPro" id="IPR051791">
    <property type="entry name" value="Pra-immunoreactive"/>
</dbReference>
<dbReference type="EMBL" id="JBHUGI010000006">
    <property type="protein sequence ID" value="MFD1927134.1"/>
    <property type="molecule type" value="Genomic_DNA"/>
</dbReference>
<name>A0ABW4SFE3_9BACL</name>
<keyword evidence="9" id="KW-1185">Reference proteome</keyword>
<gene>
    <name evidence="8" type="ORF">ACFSFY_03545</name>
</gene>
<evidence type="ECO:0000256" key="2">
    <source>
        <dbReference type="ARBA" id="ARBA00022475"/>
    </source>
</evidence>
<dbReference type="Pfam" id="PF06271">
    <property type="entry name" value="RDD"/>
    <property type="match status" value="1"/>
</dbReference>
<evidence type="ECO:0000313" key="9">
    <source>
        <dbReference type="Proteomes" id="UP001597218"/>
    </source>
</evidence>
<feature type="domain" description="RDD" evidence="7">
    <location>
        <begin position="36"/>
        <end position="162"/>
    </location>
</feature>
<keyword evidence="2" id="KW-1003">Cell membrane</keyword>
<evidence type="ECO:0000256" key="5">
    <source>
        <dbReference type="ARBA" id="ARBA00023136"/>
    </source>
</evidence>
<evidence type="ECO:0000256" key="3">
    <source>
        <dbReference type="ARBA" id="ARBA00022692"/>
    </source>
</evidence>
<organism evidence="8 9">
    <name type="scientific">Sporosarcina siberiensis</name>
    <dbReference type="NCBI Taxonomy" id="1365606"/>
    <lineage>
        <taxon>Bacteria</taxon>
        <taxon>Bacillati</taxon>
        <taxon>Bacillota</taxon>
        <taxon>Bacilli</taxon>
        <taxon>Bacillales</taxon>
        <taxon>Caryophanaceae</taxon>
        <taxon>Sporosarcina</taxon>
    </lineage>
</organism>
<dbReference type="PANTHER" id="PTHR36115:SF9">
    <property type="entry name" value="LMO1584 PROTEIN"/>
    <property type="match status" value="1"/>
</dbReference>
<evidence type="ECO:0000256" key="4">
    <source>
        <dbReference type="ARBA" id="ARBA00022989"/>
    </source>
</evidence>
<dbReference type="Proteomes" id="UP001597218">
    <property type="component" value="Unassembled WGS sequence"/>
</dbReference>
<proteinExistence type="predicted"/>
<evidence type="ECO:0000256" key="6">
    <source>
        <dbReference type="SAM" id="Phobius"/>
    </source>
</evidence>
<reference evidence="9" key="1">
    <citation type="journal article" date="2019" name="Int. J. Syst. Evol. Microbiol.">
        <title>The Global Catalogue of Microorganisms (GCM) 10K type strain sequencing project: providing services to taxonomists for standard genome sequencing and annotation.</title>
        <authorList>
            <consortium name="The Broad Institute Genomics Platform"/>
            <consortium name="The Broad Institute Genome Sequencing Center for Infectious Disease"/>
            <person name="Wu L."/>
            <person name="Ma J."/>
        </authorList>
    </citation>
    <scope>NUCLEOTIDE SEQUENCE [LARGE SCALE GENOMIC DNA]</scope>
    <source>
        <strain evidence="9">CGMCC 4.7177</strain>
    </source>
</reference>
<keyword evidence="4 6" id="KW-1133">Transmembrane helix</keyword>
<evidence type="ECO:0000313" key="8">
    <source>
        <dbReference type="EMBL" id="MFD1927134.1"/>
    </source>
</evidence>
<feature type="transmembrane region" description="Helical" evidence="6">
    <location>
        <begin position="42"/>
        <end position="64"/>
    </location>
</feature>
<evidence type="ECO:0000256" key="1">
    <source>
        <dbReference type="ARBA" id="ARBA00004651"/>
    </source>
</evidence>
<comment type="caution">
    <text evidence="8">The sequence shown here is derived from an EMBL/GenBank/DDBJ whole genome shotgun (WGS) entry which is preliminary data.</text>
</comment>
<keyword evidence="5 6" id="KW-0472">Membrane</keyword>
<sequence length="193" mass="22237">MSEYNEHQLNPAEMPIDLNKPYNQSSETNQYRPKIAGFWIRFWAYSIDVLVVYALSGLFIKPVFRALDVSVSSPIFLFFNTYKITALLLFLVYFLLMTKFLHQTVGKMILGIKVVPKEGVKLMWSTVIFREVFGRFISKTLLFPYLLPIFMPRKEALHDLFADTYVIHENSFDKVGNISTGQKAGQLHEGAVV</sequence>
<comment type="subcellular location">
    <subcellularLocation>
        <location evidence="1">Cell membrane</location>
        <topology evidence="1">Multi-pass membrane protein</topology>
    </subcellularLocation>
</comment>
<dbReference type="InterPro" id="IPR010432">
    <property type="entry name" value="RDD"/>
</dbReference>
<dbReference type="RefSeq" id="WP_381535789.1">
    <property type="nucleotide sequence ID" value="NZ_JBHUGI010000006.1"/>
</dbReference>
<protein>
    <submittedName>
        <fullName evidence="8">RDD family protein</fullName>
    </submittedName>
</protein>
<evidence type="ECO:0000259" key="7">
    <source>
        <dbReference type="Pfam" id="PF06271"/>
    </source>
</evidence>
<feature type="transmembrane region" description="Helical" evidence="6">
    <location>
        <begin position="76"/>
        <end position="96"/>
    </location>
</feature>
<accession>A0ABW4SFE3</accession>